<evidence type="ECO:0000256" key="2">
    <source>
        <dbReference type="PIRSR" id="PIRSR000443-1"/>
    </source>
</evidence>
<feature type="region of interest" description="Disordered" evidence="3">
    <location>
        <begin position="1"/>
        <end position="25"/>
    </location>
</feature>
<comment type="similarity">
    <text evidence="1">Belongs to the AB hydrolase superfamily. MetX family.</text>
</comment>
<dbReference type="Pfam" id="PF00561">
    <property type="entry name" value="Abhydrolase_1"/>
    <property type="match status" value="1"/>
</dbReference>
<feature type="domain" description="AB hydrolase-1" evidence="4">
    <location>
        <begin position="73"/>
        <end position="163"/>
    </location>
</feature>
<gene>
    <name evidence="6" type="ORF">C8F04DRAFT_1115252</name>
    <name evidence="5" type="ORF">C8F04DRAFT_1147999</name>
</gene>
<feature type="active site" description="Nucleophile" evidence="2">
    <location>
        <position position="134"/>
    </location>
</feature>
<evidence type="ECO:0000256" key="1">
    <source>
        <dbReference type="ARBA" id="ARBA00006886"/>
    </source>
</evidence>
<organism evidence="6 7">
    <name type="scientific">Mycena alexandri</name>
    <dbReference type="NCBI Taxonomy" id="1745969"/>
    <lineage>
        <taxon>Eukaryota</taxon>
        <taxon>Fungi</taxon>
        <taxon>Dikarya</taxon>
        <taxon>Basidiomycota</taxon>
        <taxon>Agaricomycotina</taxon>
        <taxon>Agaricomycetes</taxon>
        <taxon>Agaricomycetidae</taxon>
        <taxon>Agaricales</taxon>
        <taxon>Marasmiineae</taxon>
        <taxon>Mycenaceae</taxon>
        <taxon>Mycena</taxon>
    </lineage>
</organism>
<evidence type="ECO:0000256" key="3">
    <source>
        <dbReference type="SAM" id="MobiDB-lite"/>
    </source>
</evidence>
<feature type="active site" evidence="2">
    <location>
        <position position="319"/>
    </location>
</feature>
<dbReference type="PIRSF" id="PIRSF000443">
    <property type="entry name" value="Homoser_Ac_trans"/>
    <property type="match status" value="1"/>
</dbReference>
<dbReference type="InterPro" id="IPR029058">
    <property type="entry name" value="AB_hydrolase_fold"/>
</dbReference>
<proteinExistence type="inferred from homology"/>
<dbReference type="PANTHER" id="PTHR32268">
    <property type="entry name" value="HOMOSERINE O-ACETYLTRANSFERASE"/>
    <property type="match status" value="1"/>
</dbReference>
<dbReference type="AlphaFoldDB" id="A0AAD6SLD0"/>
<keyword evidence="6" id="KW-0378">Hydrolase</keyword>
<comment type="caution">
    <text evidence="6">The sequence shown here is derived from an EMBL/GenBank/DDBJ whole genome shotgun (WGS) entry which is preliminary data.</text>
</comment>
<dbReference type="PANTHER" id="PTHR32268:SF15">
    <property type="entry name" value="HOMOSERINE ACETYLTRANSFERASE FAMILY PROTEIN (AFU_ORTHOLOGUE AFUA_1G15350)"/>
    <property type="match status" value="1"/>
</dbReference>
<evidence type="ECO:0000313" key="5">
    <source>
        <dbReference type="EMBL" id="KAJ7019313.1"/>
    </source>
</evidence>
<evidence type="ECO:0000313" key="7">
    <source>
        <dbReference type="Proteomes" id="UP001218188"/>
    </source>
</evidence>
<reference evidence="6" key="1">
    <citation type="submission" date="2023-03" db="EMBL/GenBank/DDBJ databases">
        <title>Massive genome expansion in bonnet fungi (Mycena s.s.) driven by repeated elements and novel gene families across ecological guilds.</title>
        <authorList>
            <consortium name="Lawrence Berkeley National Laboratory"/>
            <person name="Harder C.B."/>
            <person name="Miyauchi S."/>
            <person name="Viragh M."/>
            <person name="Kuo A."/>
            <person name="Thoen E."/>
            <person name="Andreopoulos B."/>
            <person name="Lu D."/>
            <person name="Skrede I."/>
            <person name="Drula E."/>
            <person name="Henrissat B."/>
            <person name="Morin E."/>
            <person name="Kohler A."/>
            <person name="Barry K."/>
            <person name="LaButti K."/>
            <person name="Morin E."/>
            <person name="Salamov A."/>
            <person name="Lipzen A."/>
            <person name="Mereny Z."/>
            <person name="Hegedus B."/>
            <person name="Baldrian P."/>
            <person name="Stursova M."/>
            <person name="Weitz H."/>
            <person name="Taylor A."/>
            <person name="Grigoriev I.V."/>
            <person name="Nagy L.G."/>
            <person name="Martin F."/>
            <person name="Kauserud H."/>
        </authorList>
    </citation>
    <scope>NUCLEOTIDE SEQUENCE</scope>
    <source>
        <strain evidence="6">CBHHK200</strain>
    </source>
</reference>
<name>A0AAD6SLD0_9AGAR</name>
<accession>A0AAD6SLD0</accession>
<protein>
    <submittedName>
        <fullName evidence="6">Alpha/Beta hydrolase protein</fullName>
    </submittedName>
</protein>
<dbReference type="GO" id="GO:0016787">
    <property type="term" value="F:hydrolase activity"/>
    <property type="evidence" value="ECO:0007669"/>
    <property type="project" value="UniProtKB-KW"/>
</dbReference>
<dbReference type="EMBL" id="JARJCM010000095">
    <property type="protein sequence ID" value="KAJ7030064.1"/>
    <property type="molecule type" value="Genomic_DNA"/>
</dbReference>
<dbReference type="InterPro" id="IPR000073">
    <property type="entry name" value="AB_hydrolase_1"/>
</dbReference>
<evidence type="ECO:0000259" key="4">
    <source>
        <dbReference type="Pfam" id="PF00561"/>
    </source>
</evidence>
<sequence length="346" mass="38348">MTGQTKYFTNDVHANTDAPEPSENSSMTLAYRTYGDPKNPAVFIPTCYSGKLDNTLTFLYIPSDDDGTPPVLHKHFVVVCGLLGGSESSSPSNAPAALRGAKFPEVTYEDNLRLQHALCEALGITKLAAYIGFSMGGQQAYHMATLYPDFVSHIVVLAGSARTSWHNRSFLEGPKAALVHSVDFHDGNYEKPATRGTRAFSRVYATWALSQAWFRQRCWETLGFPDLEAYLQEVWEGGQGKWDAHDLLCIMKTWQRGDISKFGPEEDKGDLAKALGRIKAQVLVMPSRTDFYFPPEDSEEEVKHLKNGELKVIESIWGHGAGGGGGTKDDNEFIGMQVQRFLQIQD</sequence>
<dbReference type="GO" id="GO:0016747">
    <property type="term" value="F:acyltransferase activity, transferring groups other than amino-acyl groups"/>
    <property type="evidence" value="ECO:0007669"/>
    <property type="project" value="InterPro"/>
</dbReference>
<evidence type="ECO:0000313" key="6">
    <source>
        <dbReference type="EMBL" id="KAJ7030064.1"/>
    </source>
</evidence>
<dbReference type="EMBL" id="JARJCM010000298">
    <property type="protein sequence ID" value="KAJ7019313.1"/>
    <property type="molecule type" value="Genomic_DNA"/>
</dbReference>
<dbReference type="SUPFAM" id="SSF53474">
    <property type="entry name" value="alpha/beta-Hydrolases"/>
    <property type="match status" value="1"/>
</dbReference>
<dbReference type="Gene3D" id="3.40.50.1820">
    <property type="entry name" value="alpha/beta hydrolase"/>
    <property type="match status" value="1"/>
</dbReference>
<feature type="active site" evidence="2">
    <location>
        <position position="290"/>
    </location>
</feature>
<dbReference type="InterPro" id="IPR008220">
    <property type="entry name" value="HAT_MetX-like"/>
</dbReference>
<keyword evidence="7" id="KW-1185">Reference proteome</keyword>
<dbReference type="Proteomes" id="UP001218188">
    <property type="component" value="Unassembled WGS sequence"/>
</dbReference>